<keyword evidence="2" id="KW-0472">Membrane</keyword>
<dbReference type="EMBL" id="QCYY01001823">
    <property type="protein sequence ID" value="ROT75004.1"/>
    <property type="molecule type" value="Genomic_DNA"/>
</dbReference>
<proteinExistence type="predicted"/>
<accession>A0A3R7P483</accession>
<reference evidence="3 4" key="1">
    <citation type="submission" date="2018-04" db="EMBL/GenBank/DDBJ databases">
        <authorList>
            <person name="Zhang X."/>
            <person name="Yuan J."/>
            <person name="Li F."/>
            <person name="Xiang J."/>
        </authorList>
    </citation>
    <scope>NUCLEOTIDE SEQUENCE [LARGE SCALE GENOMIC DNA]</scope>
    <source>
        <tissue evidence="3">Muscle</tissue>
    </source>
</reference>
<keyword evidence="4" id="KW-1185">Reference proteome</keyword>
<feature type="transmembrane region" description="Helical" evidence="2">
    <location>
        <begin position="504"/>
        <end position="529"/>
    </location>
</feature>
<reference evidence="3 4" key="2">
    <citation type="submission" date="2019-01" db="EMBL/GenBank/DDBJ databases">
        <title>The decoding of complex shrimp genome reveals the adaptation for benthos swimmer, frequently molting mechanism and breeding impact on genome.</title>
        <authorList>
            <person name="Sun Y."/>
            <person name="Gao Y."/>
            <person name="Yu Y."/>
        </authorList>
    </citation>
    <scope>NUCLEOTIDE SEQUENCE [LARGE SCALE GENOMIC DNA]</scope>
    <source>
        <tissue evidence="3">Muscle</tissue>
    </source>
</reference>
<feature type="transmembrane region" description="Helical" evidence="2">
    <location>
        <begin position="535"/>
        <end position="557"/>
    </location>
</feature>
<evidence type="ECO:0000313" key="3">
    <source>
        <dbReference type="EMBL" id="ROT75004.1"/>
    </source>
</evidence>
<dbReference type="AlphaFoldDB" id="A0A3R7P483"/>
<evidence type="ECO:0000313" key="4">
    <source>
        <dbReference type="Proteomes" id="UP000283509"/>
    </source>
</evidence>
<keyword evidence="2" id="KW-0812">Transmembrane</keyword>
<feature type="transmembrane region" description="Helical" evidence="2">
    <location>
        <begin position="153"/>
        <end position="185"/>
    </location>
</feature>
<organism evidence="3 4">
    <name type="scientific">Penaeus vannamei</name>
    <name type="common">Whiteleg shrimp</name>
    <name type="synonym">Litopenaeus vannamei</name>
    <dbReference type="NCBI Taxonomy" id="6689"/>
    <lineage>
        <taxon>Eukaryota</taxon>
        <taxon>Metazoa</taxon>
        <taxon>Ecdysozoa</taxon>
        <taxon>Arthropoda</taxon>
        <taxon>Crustacea</taxon>
        <taxon>Multicrustacea</taxon>
        <taxon>Malacostraca</taxon>
        <taxon>Eumalacostraca</taxon>
        <taxon>Eucarida</taxon>
        <taxon>Decapoda</taxon>
        <taxon>Dendrobranchiata</taxon>
        <taxon>Penaeoidea</taxon>
        <taxon>Penaeidae</taxon>
        <taxon>Penaeus</taxon>
    </lineage>
</organism>
<comment type="caution">
    <text evidence="3">The sequence shown here is derived from an EMBL/GenBank/DDBJ whole genome shotgun (WGS) entry which is preliminary data.</text>
</comment>
<feature type="region of interest" description="Disordered" evidence="1">
    <location>
        <begin position="435"/>
        <end position="463"/>
    </location>
</feature>
<dbReference type="Proteomes" id="UP000283509">
    <property type="component" value="Unassembled WGS sequence"/>
</dbReference>
<keyword evidence="2" id="KW-1133">Transmembrane helix</keyword>
<evidence type="ECO:0000256" key="2">
    <source>
        <dbReference type="SAM" id="Phobius"/>
    </source>
</evidence>
<name>A0A3R7P483_PENVA</name>
<feature type="transmembrane region" description="Helical" evidence="2">
    <location>
        <begin position="642"/>
        <end position="663"/>
    </location>
</feature>
<gene>
    <name evidence="3" type="ORF">C7M84_006488</name>
</gene>
<sequence length="679" mass="73028">MAVASFPLVLPLSLFSSRRSLLSRWLFAVGSFSLVLRLSSLSRSPLSLCLALVLASSPLSSRGHFASLSRRSFLSLSAIRSQPTSSSLPPTRSRILPSLLLALAFSSLFAFALPLSRLASRSPPLPSLVPLSSALSSPAYFSDRMCAPPLSSLALALPLSGLFLTFSLSPLSFVLGSLLFLSLILCPQPHWPWALAPVAISASSPLFSLSLLALPSSPSLGPSADRAAIRRVSPLIRLFAHPSLSHLSISSSPRSRVHPLLSLALALPSCPLASIASSLTPPSPSAPLVSLLPCPRCYPAHLLFSLLSRCSLSSLGSFRIPLLHASVASPSPLSLLAVPRLSRRLPLPFLRSPLVPRLSRALFMILSASITSLLSRRPSLIGPHLCSPSLSWPSLPAPPSLLSIASQHVPSLLSPLPSLSLPPFPPLSRLFLSSPRLSSSSPVATSLRRRSHPLSRSHLSSPLSPHLLSLSLPLSRNGVLEAREFRSVMNDSEGWDIGRKGGALLSLVPLWSPFLFPLPFLLLHLSLLFSHPLTPFALCHFLILLSPSFSPPSLLFFLPPSLPPFSSSLLFFFSLFFSSLALYPSCSQYPSLPLLVLSPFQVLLPSSPSPSFLISSPFLFSSIPLSQFSSFPLYLSSFFSVYFFFLSISLSFFCLFSLPLFVLPPFPMLFPSSLSPPVS</sequence>
<feature type="transmembrane region" description="Helical" evidence="2">
    <location>
        <begin position="191"/>
        <end position="214"/>
    </location>
</feature>
<feature type="transmembrane region" description="Helical" evidence="2">
    <location>
        <begin position="612"/>
        <end position="635"/>
    </location>
</feature>
<protein>
    <submittedName>
        <fullName evidence="3">Uncharacterized protein</fullName>
    </submittedName>
</protein>
<evidence type="ECO:0000256" key="1">
    <source>
        <dbReference type="SAM" id="MobiDB-lite"/>
    </source>
</evidence>